<dbReference type="SUPFAM" id="SSF52172">
    <property type="entry name" value="CheY-like"/>
    <property type="match status" value="1"/>
</dbReference>
<evidence type="ECO:0000256" key="1">
    <source>
        <dbReference type="PROSITE-ProRule" id="PRU00169"/>
    </source>
</evidence>
<dbReference type="InterPro" id="IPR011006">
    <property type="entry name" value="CheY-like_superfamily"/>
</dbReference>
<dbReference type="EMBL" id="SDHW01000005">
    <property type="protein sequence ID" value="RXK58714.1"/>
    <property type="molecule type" value="Genomic_DNA"/>
</dbReference>
<dbReference type="PROSITE" id="PS50110">
    <property type="entry name" value="RESPONSE_REGULATORY"/>
    <property type="match status" value="1"/>
</dbReference>
<sequence>MDLKAVLIDDEPRGLSSMQKLLQINCPDVIVSGSFTDANEAIEHIRALNPDLIFLDIAMPVKSGFELLNELKGENFEVIFVTAHNQYMVEAFHFSAIDYLLKPVEDNLLIDAVERAKRRIEKNSGNKNIETFLHNLTQKQSPQKMRLCIPSLKGFQVIELDEILYAESSGNYTNLYFSNSKMVCTSKPMHEYEKLLEDAGFVRIHKSVLVNLKHVKEYFRGEGGSVILSNGHELEVSRRKKDLLIEKMKEYYKF</sequence>
<dbReference type="Gene3D" id="2.40.50.1020">
    <property type="entry name" value="LytTr DNA-binding domain"/>
    <property type="match status" value="1"/>
</dbReference>
<feature type="domain" description="HTH LytTR-type" evidence="3">
    <location>
        <begin position="149"/>
        <end position="250"/>
    </location>
</feature>
<dbReference type="Pfam" id="PF00072">
    <property type="entry name" value="Response_reg"/>
    <property type="match status" value="1"/>
</dbReference>
<dbReference type="PROSITE" id="PS50930">
    <property type="entry name" value="HTH_LYTTR"/>
    <property type="match status" value="1"/>
</dbReference>
<feature type="modified residue" description="4-aspartylphosphate" evidence="1">
    <location>
        <position position="56"/>
    </location>
</feature>
<comment type="caution">
    <text evidence="4">The sequence shown here is derived from an EMBL/GenBank/DDBJ whole genome shotgun (WGS) entry which is preliminary data.</text>
</comment>
<dbReference type="Pfam" id="PF04397">
    <property type="entry name" value="LytTR"/>
    <property type="match status" value="1"/>
</dbReference>
<dbReference type="PANTHER" id="PTHR37299:SF1">
    <property type="entry name" value="STAGE 0 SPORULATION PROTEIN A HOMOLOG"/>
    <property type="match status" value="1"/>
</dbReference>
<accession>A0A4Q1CFE1</accession>
<dbReference type="Gene3D" id="3.40.50.2300">
    <property type="match status" value="1"/>
</dbReference>
<dbReference type="GO" id="GO:0003677">
    <property type="term" value="F:DNA binding"/>
    <property type="evidence" value="ECO:0007669"/>
    <property type="project" value="InterPro"/>
</dbReference>
<evidence type="ECO:0000313" key="5">
    <source>
        <dbReference type="Proteomes" id="UP000290204"/>
    </source>
</evidence>
<dbReference type="SMART" id="SM00448">
    <property type="entry name" value="REC"/>
    <property type="match status" value="1"/>
</dbReference>
<dbReference type="InterPro" id="IPR007492">
    <property type="entry name" value="LytTR_DNA-bd_dom"/>
</dbReference>
<keyword evidence="5" id="KW-1185">Reference proteome</keyword>
<dbReference type="PANTHER" id="PTHR37299">
    <property type="entry name" value="TRANSCRIPTIONAL REGULATOR-RELATED"/>
    <property type="match status" value="1"/>
</dbReference>
<dbReference type="SMART" id="SM00850">
    <property type="entry name" value="LytTR"/>
    <property type="match status" value="1"/>
</dbReference>
<dbReference type="AlphaFoldDB" id="A0A4Q1CFE1"/>
<gene>
    <name evidence="4" type="ORF">ESA94_15095</name>
</gene>
<dbReference type="InterPro" id="IPR001789">
    <property type="entry name" value="Sig_transdc_resp-reg_receiver"/>
</dbReference>
<evidence type="ECO:0000313" key="4">
    <source>
        <dbReference type="EMBL" id="RXK58714.1"/>
    </source>
</evidence>
<dbReference type="GO" id="GO:0000156">
    <property type="term" value="F:phosphorelay response regulator activity"/>
    <property type="evidence" value="ECO:0007669"/>
    <property type="project" value="InterPro"/>
</dbReference>
<keyword evidence="1" id="KW-0597">Phosphoprotein</keyword>
<name>A0A4Q1CFE1_9BACT</name>
<evidence type="ECO:0000259" key="3">
    <source>
        <dbReference type="PROSITE" id="PS50930"/>
    </source>
</evidence>
<dbReference type="Proteomes" id="UP000290204">
    <property type="component" value="Unassembled WGS sequence"/>
</dbReference>
<evidence type="ECO:0000259" key="2">
    <source>
        <dbReference type="PROSITE" id="PS50110"/>
    </source>
</evidence>
<dbReference type="RefSeq" id="WP_129131770.1">
    <property type="nucleotide sequence ID" value="NZ_SDHW01000005.1"/>
</dbReference>
<dbReference type="OrthoDB" id="1646880at2"/>
<proteinExistence type="predicted"/>
<organism evidence="4 5">
    <name type="scientific">Lacibacter luteus</name>
    <dbReference type="NCBI Taxonomy" id="2508719"/>
    <lineage>
        <taxon>Bacteria</taxon>
        <taxon>Pseudomonadati</taxon>
        <taxon>Bacteroidota</taxon>
        <taxon>Chitinophagia</taxon>
        <taxon>Chitinophagales</taxon>
        <taxon>Chitinophagaceae</taxon>
        <taxon>Lacibacter</taxon>
    </lineage>
</organism>
<reference evidence="4 5" key="1">
    <citation type="submission" date="2019-01" db="EMBL/GenBank/DDBJ databases">
        <title>Lacibacter sp. strain TTM-7.</title>
        <authorList>
            <person name="Chen W.-M."/>
        </authorList>
    </citation>
    <scope>NUCLEOTIDE SEQUENCE [LARGE SCALE GENOMIC DNA]</scope>
    <source>
        <strain evidence="4 5">TTM-7</strain>
    </source>
</reference>
<dbReference type="InterPro" id="IPR046947">
    <property type="entry name" value="LytR-like"/>
</dbReference>
<protein>
    <submittedName>
        <fullName evidence="4">Response regulator transcription factor</fullName>
    </submittedName>
</protein>
<feature type="domain" description="Response regulatory" evidence="2">
    <location>
        <begin position="4"/>
        <end position="117"/>
    </location>
</feature>